<proteinExistence type="predicted"/>
<reference evidence="1" key="1">
    <citation type="journal article" date="2021" name="Mol. Plant Microbe Interact.">
        <title>Complete Genome Sequence of the Plant-Pathogenic Fungus Colletotrichum lupini.</title>
        <authorList>
            <person name="Baroncelli R."/>
            <person name="Pensec F."/>
            <person name="Da Lio D."/>
            <person name="Boufleur T."/>
            <person name="Vicente I."/>
            <person name="Sarrocco S."/>
            <person name="Picot A."/>
            <person name="Baraldi E."/>
            <person name="Sukno S."/>
            <person name="Thon M."/>
            <person name="Le Floch G."/>
        </authorList>
    </citation>
    <scope>NUCLEOTIDE SEQUENCE</scope>
    <source>
        <strain evidence="1">IMI 504893</strain>
    </source>
</reference>
<dbReference type="RefSeq" id="XP_049151472.1">
    <property type="nucleotide sequence ID" value="XM_049294326.1"/>
</dbReference>
<keyword evidence="2" id="KW-1185">Reference proteome</keyword>
<dbReference type="GeneID" id="73349336"/>
<dbReference type="AlphaFoldDB" id="A0A9Q8WNN1"/>
<name>A0A9Q8WNN1_9PEZI</name>
<sequence length="47" mass="5119">MFSFPTLCRFHTPPSSLSSIPSISSQSYSSSTLSRCLSSSWLGLCPF</sequence>
<evidence type="ECO:0000313" key="1">
    <source>
        <dbReference type="EMBL" id="UQC89871.1"/>
    </source>
</evidence>
<evidence type="ECO:0000313" key="2">
    <source>
        <dbReference type="Proteomes" id="UP000830671"/>
    </source>
</evidence>
<dbReference type="EMBL" id="CP019480">
    <property type="protein sequence ID" value="UQC89871.1"/>
    <property type="molecule type" value="Genomic_DNA"/>
</dbReference>
<dbReference type="KEGG" id="clup:CLUP02_15402"/>
<accession>A0A9Q8WNN1</accession>
<organism evidence="1 2">
    <name type="scientific">Colletotrichum lupini</name>
    <dbReference type="NCBI Taxonomy" id="145971"/>
    <lineage>
        <taxon>Eukaryota</taxon>
        <taxon>Fungi</taxon>
        <taxon>Dikarya</taxon>
        <taxon>Ascomycota</taxon>
        <taxon>Pezizomycotina</taxon>
        <taxon>Sordariomycetes</taxon>
        <taxon>Hypocreomycetidae</taxon>
        <taxon>Glomerellales</taxon>
        <taxon>Glomerellaceae</taxon>
        <taxon>Colletotrichum</taxon>
        <taxon>Colletotrichum acutatum species complex</taxon>
    </lineage>
</organism>
<protein>
    <submittedName>
        <fullName evidence="1">Uncharacterized protein</fullName>
    </submittedName>
</protein>
<dbReference type="Proteomes" id="UP000830671">
    <property type="component" value="Chromosome 8"/>
</dbReference>
<gene>
    <name evidence="1" type="ORF">CLUP02_15402</name>
</gene>